<evidence type="ECO:0000256" key="1">
    <source>
        <dbReference type="SAM" id="MobiDB-lite"/>
    </source>
</evidence>
<keyword evidence="2" id="KW-1133">Transmembrane helix</keyword>
<organism evidence="4 5">
    <name type="scientific">Nonomuraea composti</name>
    <dbReference type="NCBI Taxonomy" id="2720023"/>
    <lineage>
        <taxon>Bacteria</taxon>
        <taxon>Bacillati</taxon>
        <taxon>Actinomycetota</taxon>
        <taxon>Actinomycetes</taxon>
        <taxon>Streptosporangiales</taxon>
        <taxon>Streptosporangiaceae</taxon>
        <taxon>Nonomuraea</taxon>
    </lineage>
</organism>
<comment type="caution">
    <text evidence="4">The sequence shown here is derived from an EMBL/GenBank/DDBJ whole genome shotgun (WGS) entry which is preliminary data.</text>
</comment>
<evidence type="ECO:0000313" key="4">
    <source>
        <dbReference type="EMBL" id="NJP98421.1"/>
    </source>
</evidence>
<keyword evidence="2" id="KW-0812">Transmembrane</keyword>
<name>A0ABX1BSY8_9ACTN</name>
<dbReference type="InterPro" id="IPR027417">
    <property type="entry name" value="P-loop_NTPase"/>
</dbReference>
<dbReference type="InterPro" id="IPR003593">
    <property type="entry name" value="AAA+_ATPase"/>
</dbReference>
<proteinExistence type="predicted"/>
<dbReference type="InterPro" id="IPR054567">
    <property type="entry name" value="NNH7"/>
</dbReference>
<keyword evidence="4" id="KW-0067">ATP-binding</keyword>
<accession>A0ABX1BSY8</accession>
<dbReference type="SMART" id="SM00382">
    <property type="entry name" value="AAA"/>
    <property type="match status" value="1"/>
</dbReference>
<sequence length="1076" mass="119499">MGHHDRPWLEKLDRLLGSGILAAGVTSLAVAAPGPAVVFAAVWGWIDQKNETTSLLRAVLDGVSGKLLALDGFERHRLIAAAHTTIVASSFFEVLSEEAKDLRLLDQDREMLTTGKWREEGQRLFDALYRSDVPIPSATRGFQENLPFVHCWLSDLLLRTRSFVRVLPGNKPLPPDDVLLRKAQERYHTRYLGLAATVPEFFIWASLDEHAATRYAVREVRTEVREAFESQGTALARIERLLSLDLAHHQASERDVATVIARANRGGLAEPVVSPEAHNDGALTVPTVEEIYISPHCRFAEYDRSHSRPASEAWWDEQRFSRDLDLLLAAHLTSPAAFQGPLLLLGHPGAGKSMLTKVLAARLPPTAYTVVRVPLRWVNADATILDQIQAALDLATNRRVQWWEIAQANPRALRVVLLDGLDELLQAASGGRDRRGYLQEIMDFQRTEGLQGFPVAVIITSRTVVADRVLIAEGTPIVKLEDFDEGQVAEWLDRWNRVNEAATAAGHVRTLPLSSVLDHEELAEVVKQPLLLLMLALYAANPTTPPIDAVSSTSSLYRLLLNEFARREAAKSPTPLSEKVIAAAAKKHLWRLTVAAFAMVNRGRQDITDAELGADLIALEERPMEAADVADIGRDLVGRFFFVHRAEALTGNDDAVRRCYEFLHATFGEYLVAAHIVDTLRTLAAMRSLSDRPVDDDLLHALLSHQPLSDRRQILTFAAEVFDELSEPDQEQIAKLLEELASGVRRRHDTGRYTSYRPIPLDRVRQLAAYSLNLVLLRVLLPREAQVPIAAMCGKGDDPRLAWRSTVALWTAGLDPDKLDGVTAALYYQDAFLQAAVGYTRWAPPYREVGLARLAGDEALEMRLRFGLGIHDFSNNPTLVPVDPWDSWEGIMAGWLVPAMFSNDGRFSWSGDDPPNPPYEAVAPIARLTDRLLLLHGHQMDRTFLRGVLRWRLSLDTHLPIDPAVLASVLLIDPEEEQVRIVLPLLDLDRQPHVAVLVSLAAELANHPAAASHPDVRRKLNDAAAVLKQSPFDMNGPQLKMIHDIIKVFRWPDAPTLPDSIRAQSPKPGSPASPSQ</sequence>
<protein>
    <submittedName>
        <fullName evidence="4">ATP-binding protein</fullName>
    </submittedName>
</protein>
<evidence type="ECO:0000256" key="2">
    <source>
        <dbReference type="SAM" id="Phobius"/>
    </source>
</evidence>
<dbReference type="PANTHER" id="PTHR46844:SF1">
    <property type="entry name" value="SLR5058 PROTEIN"/>
    <property type="match status" value="1"/>
</dbReference>
<dbReference type="Pfam" id="PF22738">
    <property type="entry name" value="NNH7"/>
    <property type="match status" value="1"/>
</dbReference>
<evidence type="ECO:0000259" key="3">
    <source>
        <dbReference type="SMART" id="SM00382"/>
    </source>
</evidence>
<reference evidence="4 5" key="1">
    <citation type="submission" date="2020-03" db="EMBL/GenBank/DDBJ databases">
        <title>WGS of actinomycetes isolated from Thailand.</title>
        <authorList>
            <person name="Thawai C."/>
        </authorList>
    </citation>
    <scope>NUCLEOTIDE SEQUENCE [LARGE SCALE GENOMIC DNA]</scope>
    <source>
        <strain evidence="4 5">FMUSA5-5</strain>
    </source>
</reference>
<keyword evidence="4" id="KW-0547">Nucleotide-binding</keyword>
<feature type="region of interest" description="Disordered" evidence="1">
    <location>
        <begin position="1057"/>
        <end position="1076"/>
    </location>
</feature>
<dbReference type="PANTHER" id="PTHR46844">
    <property type="entry name" value="SLR5058 PROTEIN"/>
    <property type="match status" value="1"/>
</dbReference>
<gene>
    <name evidence="4" type="ORF">HCN51_54900</name>
</gene>
<dbReference type="EMBL" id="JAATEP010000091">
    <property type="protein sequence ID" value="NJP98421.1"/>
    <property type="molecule type" value="Genomic_DNA"/>
</dbReference>
<keyword evidence="5" id="KW-1185">Reference proteome</keyword>
<dbReference type="Gene3D" id="3.40.50.300">
    <property type="entry name" value="P-loop containing nucleotide triphosphate hydrolases"/>
    <property type="match status" value="1"/>
</dbReference>
<feature type="domain" description="AAA+ ATPase" evidence="3">
    <location>
        <begin position="338"/>
        <end position="484"/>
    </location>
</feature>
<feature type="transmembrane region" description="Helical" evidence="2">
    <location>
        <begin position="20"/>
        <end position="46"/>
    </location>
</feature>
<evidence type="ECO:0000313" key="5">
    <source>
        <dbReference type="Proteomes" id="UP000696294"/>
    </source>
</evidence>
<dbReference type="GO" id="GO:0005524">
    <property type="term" value="F:ATP binding"/>
    <property type="evidence" value="ECO:0007669"/>
    <property type="project" value="UniProtKB-KW"/>
</dbReference>
<dbReference type="Proteomes" id="UP000696294">
    <property type="component" value="Unassembled WGS sequence"/>
</dbReference>
<keyword evidence="2" id="KW-0472">Membrane</keyword>
<dbReference type="SUPFAM" id="SSF52540">
    <property type="entry name" value="P-loop containing nucleoside triphosphate hydrolases"/>
    <property type="match status" value="1"/>
</dbReference>